<keyword evidence="7" id="KW-0472">Membrane</keyword>
<evidence type="ECO:0000256" key="8">
    <source>
        <dbReference type="ARBA" id="ARBA00023180"/>
    </source>
</evidence>
<sequence length="246" mass="28477">MLEACAGRELDPAFRGNSSQNSIKSHFVVDRKHRILYCAIEKVGSTFWRRLWQILAGLSSVHSPYDIKPGSALGGGQETFNNLFFDEIHTIISTYRRFIITRHPFSRLFAGYVDKLFSPNPMFWKGLGAYIVSNFREEKKNKEDISCGSDVTFREFVKYIIHSETHNTHRDGHFLPMHDHCRPCQVKYDIIGQIETFVDDTLYIVKSLGFNDLANTLNKTMRISSVTDTIKDQVDILFRFKKTSMY</sequence>
<keyword evidence="6 9" id="KW-0333">Golgi apparatus</keyword>
<evidence type="ECO:0000256" key="2">
    <source>
        <dbReference type="ARBA" id="ARBA00006339"/>
    </source>
</evidence>
<proteinExistence type="inferred from homology"/>
<evidence type="ECO:0000256" key="3">
    <source>
        <dbReference type="ARBA" id="ARBA00022679"/>
    </source>
</evidence>
<dbReference type="Proteomes" id="UP000242188">
    <property type="component" value="Unassembled WGS sequence"/>
</dbReference>
<evidence type="ECO:0000256" key="1">
    <source>
        <dbReference type="ARBA" id="ARBA00004323"/>
    </source>
</evidence>
<dbReference type="GO" id="GO:0000139">
    <property type="term" value="C:Golgi membrane"/>
    <property type="evidence" value="ECO:0007669"/>
    <property type="project" value="UniProtKB-SubCell"/>
</dbReference>
<dbReference type="InterPro" id="IPR005331">
    <property type="entry name" value="Sulfotransferase"/>
</dbReference>
<comment type="similarity">
    <text evidence="2 9">Belongs to the sulfotransferase 2 family.</text>
</comment>
<evidence type="ECO:0000256" key="4">
    <source>
        <dbReference type="ARBA" id="ARBA00022692"/>
    </source>
</evidence>
<keyword evidence="9" id="KW-0735">Signal-anchor</keyword>
<evidence type="ECO:0000313" key="10">
    <source>
        <dbReference type="EMBL" id="OWF40485.1"/>
    </source>
</evidence>
<organism evidence="10 11">
    <name type="scientific">Mizuhopecten yessoensis</name>
    <name type="common">Japanese scallop</name>
    <name type="synonym">Patinopecten yessoensis</name>
    <dbReference type="NCBI Taxonomy" id="6573"/>
    <lineage>
        <taxon>Eukaryota</taxon>
        <taxon>Metazoa</taxon>
        <taxon>Spiralia</taxon>
        <taxon>Lophotrochozoa</taxon>
        <taxon>Mollusca</taxon>
        <taxon>Bivalvia</taxon>
        <taxon>Autobranchia</taxon>
        <taxon>Pteriomorphia</taxon>
        <taxon>Pectinida</taxon>
        <taxon>Pectinoidea</taxon>
        <taxon>Pectinidae</taxon>
        <taxon>Mizuhopecten</taxon>
    </lineage>
</organism>
<evidence type="ECO:0000313" key="11">
    <source>
        <dbReference type="Proteomes" id="UP000242188"/>
    </source>
</evidence>
<dbReference type="PANTHER" id="PTHR12137">
    <property type="entry name" value="CARBOHYDRATE SULFOTRANSFERASE"/>
    <property type="match status" value="1"/>
</dbReference>
<keyword evidence="4" id="KW-0812">Transmembrane</keyword>
<dbReference type="InterPro" id="IPR018011">
    <property type="entry name" value="Carb_sulfotrans_8-10"/>
</dbReference>
<name>A0A210PVJ9_MIZYE</name>
<dbReference type="AlphaFoldDB" id="A0A210PVJ9"/>
<keyword evidence="11" id="KW-1185">Reference proteome</keyword>
<dbReference type="OrthoDB" id="2019940at2759"/>
<keyword evidence="5" id="KW-1133">Transmembrane helix</keyword>
<reference evidence="10 11" key="1">
    <citation type="journal article" date="2017" name="Nat. Ecol. Evol.">
        <title>Scallop genome provides insights into evolution of bilaterian karyotype and development.</title>
        <authorList>
            <person name="Wang S."/>
            <person name="Zhang J."/>
            <person name="Jiao W."/>
            <person name="Li J."/>
            <person name="Xun X."/>
            <person name="Sun Y."/>
            <person name="Guo X."/>
            <person name="Huan P."/>
            <person name="Dong B."/>
            <person name="Zhang L."/>
            <person name="Hu X."/>
            <person name="Sun X."/>
            <person name="Wang J."/>
            <person name="Zhao C."/>
            <person name="Wang Y."/>
            <person name="Wang D."/>
            <person name="Huang X."/>
            <person name="Wang R."/>
            <person name="Lv J."/>
            <person name="Li Y."/>
            <person name="Zhang Z."/>
            <person name="Liu B."/>
            <person name="Lu W."/>
            <person name="Hui Y."/>
            <person name="Liang J."/>
            <person name="Zhou Z."/>
            <person name="Hou R."/>
            <person name="Li X."/>
            <person name="Liu Y."/>
            <person name="Li H."/>
            <person name="Ning X."/>
            <person name="Lin Y."/>
            <person name="Zhao L."/>
            <person name="Xing Q."/>
            <person name="Dou J."/>
            <person name="Li Y."/>
            <person name="Mao J."/>
            <person name="Guo H."/>
            <person name="Dou H."/>
            <person name="Li T."/>
            <person name="Mu C."/>
            <person name="Jiang W."/>
            <person name="Fu Q."/>
            <person name="Fu X."/>
            <person name="Miao Y."/>
            <person name="Liu J."/>
            <person name="Yu Q."/>
            <person name="Li R."/>
            <person name="Liao H."/>
            <person name="Li X."/>
            <person name="Kong Y."/>
            <person name="Jiang Z."/>
            <person name="Chourrout D."/>
            <person name="Li R."/>
            <person name="Bao Z."/>
        </authorList>
    </citation>
    <scope>NUCLEOTIDE SEQUENCE [LARGE SCALE GENOMIC DNA]</scope>
    <source>
        <strain evidence="10 11">PY_sf001</strain>
    </source>
</reference>
<evidence type="ECO:0000256" key="6">
    <source>
        <dbReference type="ARBA" id="ARBA00023034"/>
    </source>
</evidence>
<protein>
    <recommendedName>
        <fullName evidence="9">Carbohydrate sulfotransferase</fullName>
        <ecNumber evidence="9">2.8.2.-</ecNumber>
    </recommendedName>
</protein>
<gene>
    <name evidence="10" type="ORF">KP79_PYT25104</name>
</gene>
<evidence type="ECO:0000256" key="7">
    <source>
        <dbReference type="ARBA" id="ARBA00023136"/>
    </source>
</evidence>
<evidence type="ECO:0000256" key="5">
    <source>
        <dbReference type="ARBA" id="ARBA00022989"/>
    </source>
</evidence>
<dbReference type="Pfam" id="PF03567">
    <property type="entry name" value="Sulfotransfer_2"/>
    <property type="match status" value="1"/>
</dbReference>
<comment type="subcellular location">
    <subcellularLocation>
        <location evidence="1 9">Golgi apparatus membrane</location>
        <topology evidence="1 9">Single-pass type II membrane protein</topology>
    </subcellularLocation>
</comment>
<dbReference type="EMBL" id="NEDP02005461">
    <property type="protein sequence ID" value="OWF40485.1"/>
    <property type="molecule type" value="Genomic_DNA"/>
</dbReference>
<evidence type="ECO:0000256" key="9">
    <source>
        <dbReference type="RuleBase" id="RU364020"/>
    </source>
</evidence>
<accession>A0A210PVJ9</accession>
<keyword evidence="9" id="KW-0119">Carbohydrate metabolism</keyword>
<keyword evidence="8 9" id="KW-0325">Glycoprotein</keyword>
<dbReference type="EC" id="2.8.2.-" evidence="9"/>
<dbReference type="PANTHER" id="PTHR12137:SF54">
    <property type="entry name" value="CARBOHYDRATE SULFOTRANSFERASE"/>
    <property type="match status" value="1"/>
</dbReference>
<dbReference type="GO" id="GO:0008146">
    <property type="term" value="F:sulfotransferase activity"/>
    <property type="evidence" value="ECO:0007669"/>
    <property type="project" value="InterPro"/>
</dbReference>
<dbReference type="GO" id="GO:0016051">
    <property type="term" value="P:carbohydrate biosynthetic process"/>
    <property type="evidence" value="ECO:0007669"/>
    <property type="project" value="InterPro"/>
</dbReference>
<comment type="caution">
    <text evidence="10">The sequence shown here is derived from an EMBL/GenBank/DDBJ whole genome shotgun (WGS) entry which is preliminary data.</text>
</comment>
<keyword evidence="3 9" id="KW-0808">Transferase</keyword>